<accession>A0AAE4YWQ9</accession>
<dbReference type="AlphaFoldDB" id="A0AAE4YWQ9"/>
<proteinExistence type="predicted"/>
<name>A0AAE4YWQ9_9HYPH</name>
<evidence type="ECO:0000313" key="1">
    <source>
        <dbReference type="EMBL" id="NEI52671.1"/>
    </source>
</evidence>
<reference evidence="1 2" key="1">
    <citation type="submission" date="2019-12" db="EMBL/GenBank/DDBJ databases">
        <title>Rhizobium genotypes associated with high levels of biological nitrogen fixation by grain legumes in a temperate-maritime cropping system.</title>
        <authorList>
            <person name="Maluk M."/>
            <person name="Francesc Ferrando Molina F."/>
            <person name="Lopez Del Egido L."/>
            <person name="Lafos M."/>
            <person name="Langarica-Fuentes A."/>
            <person name="Gebre Yohannes G."/>
            <person name="Young M.W."/>
            <person name="Martin P."/>
            <person name="Gantlett R."/>
            <person name="Kenicer G."/>
            <person name="Hawes C."/>
            <person name="Begg G.S."/>
            <person name="Quilliam R.S."/>
            <person name="Squire G.R."/>
            <person name="Poole P.S."/>
            <person name="Young P.W."/>
            <person name="Iannetta P.M."/>
            <person name="James E.K."/>
        </authorList>
    </citation>
    <scope>NUCLEOTIDE SEQUENCE [LARGE SCALE GENOMIC DNA]</scope>
    <source>
        <strain evidence="1 2">JHI985</strain>
    </source>
</reference>
<dbReference type="Proteomes" id="UP000661163">
    <property type="component" value="Unassembled WGS sequence"/>
</dbReference>
<gene>
    <name evidence="1" type="ORF">GR217_34195</name>
</gene>
<dbReference type="EMBL" id="WUFC01000046">
    <property type="protein sequence ID" value="NEI52671.1"/>
    <property type="molecule type" value="Genomic_DNA"/>
</dbReference>
<protein>
    <submittedName>
        <fullName evidence="1">Uncharacterized protein</fullName>
    </submittedName>
</protein>
<sequence length="214" mass="24047">MIERIFTDMPARIARLPVDPRGFPIPEFAAIINGVADFRMIKRGHVARCIRQNRCWICGEMMGAHKAFVIGPMCCINRISSEPPSHRDCATFAAKNCPFLANPSARRRERGLPEARTVPGVMIERNPGVAALWMTRNFRVMRVDNGYLIELGEPDSIEFFAEGRPATRAEVDASVTSGLPFLEDAARLDGPAALRELEQYKKRFERLLETVVMS</sequence>
<comment type="caution">
    <text evidence="1">The sequence shown here is derived from an EMBL/GenBank/DDBJ whole genome shotgun (WGS) entry which is preliminary data.</text>
</comment>
<evidence type="ECO:0000313" key="2">
    <source>
        <dbReference type="Proteomes" id="UP000661163"/>
    </source>
</evidence>
<dbReference type="RefSeq" id="WP_164566518.1">
    <property type="nucleotide sequence ID" value="NZ_WUFC01000046.1"/>
</dbReference>
<organism evidence="1 2">
    <name type="scientific">Rhizobium ruizarguesonis</name>
    <dbReference type="NCBI Taxonomy" id="2081791"/>
    <lineage>
        <taxon>Bacteria</taxon>
        <taxon>Pseudomonadati</taxon>
        <taxon>Pseudomonadota</taxon>
        <taxon>Alphaproteobacteria</taxon>
        <taxon>Hyphomicrobiales</taxon>
        <taxon>Rhizobiaceae</taxon>
        <taxon>Rhizobium/Agrobacterium group</taxon>
        <taxon>Rhizobium</taxon>
    </lineage>
</organism>